<feature type="transmembrane region" description="Helical" evidence="6">
    <location>
        <begin position="67"/>
        <end position="88"/>
    </location>
</feature>
<evidence type="ECO:0000256" key="5">
    <source>
        <dbReference type="ARBA" id="ARBA00023136"/>
    </source>
</evidence>
<keyword evidence="3 6" id="KW-0812">Transmembrane</keyword>
<evidence type="ECO:0000256" key="1">
    <source>
        <dbReference type="ARBA" id="ARBA00004141"/>
    </source>
</evidence>
<feature type="transmembrane region" description="Helical" evidence="6">
    <location>
        <begin position="183"/>
        <end position="201"/>
    </location>
</feature>
<feature type="transmembrane region" description="Helical" evidence="6">
    <location>
        <begin position="246"/>
        <end position="266"/>
    </location>
</feature>
<sequence length="296" mass="31795">MLLRAYFFLTVATLLWGGNTMVGKLAVGHVSPMVLNFSRWLIAVIVICVISVPQIRKDWPLLRKNWLLLLAYGAVGYTAFNGFLYTALKYTSAVNGAIEQGGIPVLIFILNFVLFRIPVSPVQIIGFAISFAGVAVTASHGDPMSLLHLTLNYGDGLLLLAVLAYAIYTIALRWKPPVHWKSLMAGPALGAALTALPLMFWEQANGDMILPDATGWAIIAYAGLLPSLVSQIFYIKGVEGIGANRAGLFINLVPVFGTLLSLALLGEALQPFHVLALVLVLGGIAIAEWGKPASKI</sequence>
<feature type="domain" description="EamA" evidence="7">
    <location>
        <begin position="153"/>
        <end position="286"/>
    </location>
</feature>
<evidence type="ECO:0000256" key="6">
    <source>
        <dbReference type="SAM" id="Phobius"/>
    </source>
</evidence>
<dbReference type="EMBL" id="JAAKZH010000001">
    <property type="protein sequence ID" value="NGO62355.1"/>
    <property type="molecule type" value="Genomic_DNA"/>
</dbReference>
<dbReference type="Proteomes" id="UP000477849">
    <property type="component" value="Unassembled WGS sequence"/>
</dbReference>
<keyword evidence="4 6" id="KW-1133">Transmembrane helix</keyword>
<gene>
    <name evidence="8" type="ORF">G6N76_01615</name>
</gene>
<comment type="similarity">
    <text evidence="2">Belongs to the EamA transporter family.</text>
</comment>
<dbReference type="SUPFAM" id="SSF103481">
    <property type="entry name" value="Multidrug resistance efflux transporter EmrE"/>
    <property type="match status" value="2"/>
</dbReference>
<dbReference type="RefSeq" id="WP_163900582.1">
    <property type="nucleotide sequence ID" value="NZ_CP048427.1"/>
</dbReference>
<accession>A0A6M1RTX6</accession>
<dbReference type="GO" id="GO:0016020">
    <property type="term" value="C:membrane"/>
    <property type="evidence" value="ECO:0007669"/>
    <property type="project" value="UniProtKB-SubCell"/>
</dbReference>
<dbReference type="Pfam" id="PF00892">
    <property type="entry name" value="EamA"/>
    <property type="match status" value="2"/>
</dbReference>
<protein>
    <submittedName>
        <fullName evidence="8">DMT family transporter</fullName>
    </submittedName>
</protein>
<feature type="transmembrane region" description="Helical" evidence="6">
    <location>
        <begin position="213"/>
        <end position="234"/>
    </location>
</feature>
<feature type="transmembrane region" description="Helical" evidence="6">
    <location>
        <begin position="100"/>
        <end position="117"/>
    </location>
</feature>
<feature type="transmembrane region" description="Helical" evidence="6">
    <location>
        <begin position="272"/>
        <end position="290"/>
    </location>
</feature>
<dbReference type="AlphaFoldDB" id="A0A6M1RTX6"/>
<evidence type="ECO:0000313" key="8">
    <source>
        <dbReference type="EMBL" id="NGO62355.1"/>
    </source>
</evidence>
<evidence type="ECO:0000313" key="9">
    <source>
        <dbReference type="Proteomes" id="UP000477849"/>
    </source>
</evidence>
<evidence type="ECO:0000256" key="4">
    <source>
        <dbReference type="ARBA" id="ARBA00022989"/>
    </source>
</evidence>
<evidence type="ECO:0000259" key="7">
    <source>
        <dbReference type="Pfam" id="PF00892"/>
    </source>
</evidence>
<proteinExistence type="inferred from homology"/>
<feature type="transmembrane region" description="Helical" evidence="6">
    <location>
        <begin position="38"/>
        <end position="55"/>
    </location>
</feature>
<keyword evidence="5 6" id="KW-0472">Membrane</keyword>
<organism evidence="8 9">
    <name type="scientific">Rhizobium daejeonense</name>
    <dbReference type="NCBI Taxonomy" id="240521"/>
    <lineage>
        <taxon>Bacteria</taxon>
        <taxon>Pseudomonadati</taxon>
        <taxon>Pseudomonadota</taxon>
        <taxon>Alphaproteobacteria</taxon>
        <taxon>Hyphomicrobiales</taxon>
        <taxon>Rhizobiaceae</taxon>
        <taxon>Rhizobium/Agrobacterium group</taxon>
        <taxon>Rhizobium</taxon>
    </lineage>
</organism>
<dbReference type="InterPro" id="IPR037185">
    <property type="entry name" value="EmrE-like"/>
</dbReference>
<dbReference type="PANTHER" id="PTHR32322:SF2">
    <property type="entry name" value="EAMA DOMAIN-CONTAINING PROTEIN"/>
    <property type="match status" value="1"/>
</dbReference>
<feature type="transmembrane region" description="Helical" evidence="6">
    <location>
        <begin position="153"/>
        <end position="171"/>
    </location>
</feature>
<feature type="domain" description="EamA" evidence="7">
    <location>
        <begin position="4"/>
        <end position="137"/>
    </location>
</feature>
<dbReference type="InterPro" id="IPR050638">
    <property type="entry name" value="AA-Vitamin_Transporters"/>
</dbReference>
<comment type="caution">
    <text evidence="8">The sequence shown here is derived from an EMBL/GenBank/DDBJ whole genome shotgun (WGS) entry which is preliminary data.</text>
</comment>
<comment type="subcellular location">
    <subcellularLocation>
        <location evidence="1">Membrane</location>
        <topology evidence="1">Multi-pass membrane protein</topology>
    </subcellularLocation>
</comment>
<name>A0A6M1RTX6_9HYPH</name>
<feature type="transmembrane region" description="Helical" evidence="6">
    <location>
        <begin position="124"/>
        <end position="141"/>
    </location>
</feature>
<dbReference type="InterPro" id="IPR000620">
    <property type="entry name" value="EamA_dom"/>
</dbReference>
<dbReference type="PANTHER" id="PTHR32322">
    <property type="entry name" value="INNER MEMBRANE TRANSPORTER"/>
    <property type="match status" value="1"/>
</dbReference>
<reference evidence="8 9" key="1">
    <citation type="submission" date="2020-02" db="EMBL/GenBank/DDBJ databases">
        <title>Genome sequence of the type strain CCBAU10050 of Rhizobium daejeonense.</title>
        <authorList>
            <person name="Gao J."/>
            <person name="Sun J."/>
        </authorList>
    </citation>
    <scope>NUCLEOTIDE SEQUENCE [LARGE SCALE GENOMIC DNA]</scope>
    <source>
        <strain evidence="8 9">CCBAU10050</strain>
    </source>
</reference>
<evidence type="ECO:0000256" key="2">
    <source>
        <dbReference type="ARBA" id="ARBA00007362"/>
    </source>
</evidence>
<keyword evidence="9" id="KW-1185">Reference proteome</keyword>
<evidence type="ECO:0000256" key="3">
    <source>
        <dbReference type="ARBA" id="ARBA00022692"/>
    </source>
</evidence>